<accession>A0AAE3HFC9</accession>
<keyword evidence="2" id="KW-1185">Reference proteome</keyword>
<dbReference type="AlphaFoldDB" id="A0AAE3HFC9"/>
<evidence type="ECO:0000313" key="2">
    <source>
        <dbReference type="Proteomes" id="UP001205748"/>
    </source>
</evidence>
<comment type="caution">
    <text evidence="1">The sequence shown here is derived from an EMBL/GenBank/DDBJ whole genome shotgun (WGS) entry which is preliminary data.</text>
</comment>
<organism evidence="1 2">
    <name type="scientific">Irregularibacter muris</name>
    <dbReference type="NCBI Taxonomy" id="1796619"/>
    <lineage>
        <taxon>Bacteria</taxon>
        <taxon>Bacillati</taxon>
        <taxon>Bacillota</taxon>
        <taxon>Clostridia</taxon>
        <taxon>Eubacteriales</taxon>
        <taxon>Eubacteriaceae</taxon>
        <taxon>Irregularibacter</taxon>
    </lineage>
</organism>
<gene>
    <name evidence="1" type="ORF">NSA47_00975</name>
</gene>
<sequence length="51" mass="6064">MDDKYFDSLAEVVKTFLKFSKNCLREGIISQEIYMDITANKKQFIRETLNQ</sequence>
<evidence type="ECO:0000313" key="1">
    <source>
        <dbReference type="EMBL" id="MCR1897563.1"/>
    </source>
</evidence>
<protein>
    <submittedName>
        <fullName evidence="1">Uncharacterized protein</fullName>
    </submittedName>
</protein>
<reference evidence="1" key="1">
    <citation type="submission" date="2022-07" db="EMBL/GenBank/DDBJ databases">
        <title>Enhanced cultured diversity of the mouse gut microbiota enables custom-made synthetic communities.</title>
        <authorList>
            <person name="Afrizal A."/>
        </authorList>
    </citation>
    <scope>NUCLEOTIDE SEQUENCE</scope>
    <source>
        <strain evidence="1">DSM 28593</strain>
    </source>
</reference>
<dbReference type="Proteomes" id="UP001205748">
    <property type="component" value="Unassembled WGS sequence"/>
</dbReference>
<dbReference type="RefSeq" id="WP_257528967.1">
    <property type="nucleotide sequence ID" value="NZ_JANKAS010000001.1"/>
</dbReference>
<name>A0AAE3HFC9_9FIRM</name>
<proteinExistence type="predicted"/>
<dbReference type="EMBL" id="JANKAS010000001">
    <property type="protein sequence ID" value="MCR1897563.1"/>
    <property type="molecule type" value="Genomic_DNA"/>
</dbReference>